<dbReference type="AlphaFoldDB" id="A0AAW0QQJ1"/>
<comment type="caution">
    <text evidence="1">The sequence shown here is derived from an EMBL/GenBank/DDBJ whole genome shotgun (WGS) entry which is preliminary data.</text>
</comment>
<dbReference type="EMBL" id="JAQQWP010000009">
    <property type="protein sequence ID" value="KAK8101464.1"/>
    <property type="molecule type" value="Genomic_DNA"/>
</dbReference>
<keyword evidence="2" id="KW-1185">Reference proteome</keyword>
<evidence type="ECO:0000313" key="1">
    <source>
        <dbReference type="EMBL" id="KAK8101464.1"/>
    </source>
</evidence>
<accession>A0AAW0QQJ1</accession>
<proteinExistence type="predicted"/>
<name>A0AAW0QQJ1_9PEZI</name>
<reference evidence="1 2" key="1">
    <citation type="submission" date="2023-01" db="EMBL/GenBank/DDBJ databases">
        <title>Analysis of 21 Apiospora genomes using comparative genomics revels a genus with tremendous synthesis potential of carbohydrate active enzymes and secondary metabolites.</title>
        <authorList>
            <person name="Sorensen T."/>
        </authorList>
    </citation>
    <scope>NUCLEOTIDE SEQUENCE [LARGE SCALE GENOMIC DNA]</scope>
    <source>
        <strain evidence="1 2">CBS 117206</strain>
    </source>
</reference>
<dbReference type="Proteomes" id="UP001392437">
    <property type="component" value="Unassembled WGS sequence"/>
</dbReference>
<gene>
    <name evidence="1" type="ORF">PG999_011838</name>
</gene>
<sequence>MFTELIEPLCTIRGLEDVKFNGPVDCPALQNISQQMRHAFNSAEELIKMQKYFWQQGRDAELKGQYSDAICHYKVGIDDVYNKDYSWTWHMLLRLRVSLLEGSPEFNSIFHIRLGTYNSLSRCAHKYLLQLNKTSPTHRSLAAKAILSGINWARQAYQFAGMTRSQAREAHLNLAFAFHHKAEWMKSFAAIGRPDAAWVRSQQQYIYSPEDSDTGSDIAYEHAAKHLFYAKEIDPSHDVLEGLDGEDRAMCHKIRPPPPEGFRILEHDIPLMGTWRVDPQVWKWWAREGSCHWMKKLLGQRHSVDSGAAEAETQEEIAAQYASDGITWDFGLRSRPFGSVHFFHMVSDNPDHI</sequence>
<organism evidence="1 2">
    <name type="scientific">Apiospora kogelbergensis</name>
    <dbReference type="NCBI Taxonomy" id="1337665"/>
    <lineage>
        <taxon>Eukaryota</taxon>
        <taxon>Fungi</taxon>
        <taxon>Dikarya</taxon>
        <taxon>Ascomycota</taxon>
        <taxon>Pezizomycotina</taxon>
        <taxon>Sordariomycetes</taxon>
        <taxon>Xylariomycetidae</taxon>
        <taxon>Amphisphaeriales</taxon>
        <taxon>Apiosporaceae</taxon>
        <taxon>Apiospora</taxon>
    </lineage>
</organism>
<protein>
    <submittedName>
        <fullName evidence="1">Uncharacterized protein</fullName>
    </submittedName>
</protein>
<evidence type="ECO:0000313" key="2">
    <source>
        <dbReference type="Proteomes" id="UP001392437"/>
    </source>
</evidence>